<dbReference type="InterPro" id="IPR029044">
    <property type="entry name" value="Nucleotide-diphossugar_trans"/>
</dbReference>
<evidence type="ECO:0000313" key="2">
    <source>
        <dbReference type="EMBL" id="MBT9313491.1"/>
    </source>
</evidence>
<dbReference type="Gene3D" id="3.90.550.10">
    <property type="entry name" value="Spore Coat Polysaccharide Biosynthesis Protein SpsA, Chain A"/>
    <property type="match status" value="1"/>
</dbReference>
<evidence type="ECO:0000259" key="1">
    <source>
        <dbReference type="Pfam" id="PF00535"/>
    </source>
</evidence>
<feature type="domain" description="Glycosyltransferase 2-like" evidence="1">
    <location>
        <begin position="17"/>
        <end position="139"/>
    </location>
</feature>
<sequence length="364" mass="42162">MIQTKDQQDYPICEIRIPTYRRPHSLQRALESLQNQTYPFWRAVVLDNSPDKEAEAVVEELQDQRIVYYHHPKNIGGTRNIDLALYPQNILGGKYACSLEDDNYLFPSCLQENIDILQRENVSILLRNQEIRMDGEDGVSQSTGETTRDKWFQRGIYSPLELYASLFFCEGLSNGGLFWDTETIRTDFTLGDCAVKDAWYQEILRTLRVVEPIYFEPTVGSAYTVLGDYQAAGRGSQLPKFLATPAKNNRATQAILRYMLKLYGKDLVEKADVIANYSDENFVAFEYQLLNALYTEHSFQTIRRRHQLLLLGKNACRRLFFKQHFDAVLKQMPWPSHYPILVELKLRPMAVQRYEQPPLAIPVA</sequence>
<proteinExistence type="predicted"/>
<dbReference type="Proteomes" id="UP001196661">
    <property type="component" value="Unassembled WGS sequence"/>
</dbReference>
<dbReference type="SUPFAM" id="SSF53448">
    <property type="entry name" value="Nucleotide-diphospho-sugar transferases"/>
    <property type="match status" value="1"/>
</dbReference>
<protein>
    <submittedName>
        <fullName evidence="2">Glycosyltransferase family 2 protein</fullName>
    </submittedName>
</protein>
<organism evidence="2 3">
    <name type="scientific">Leptothoe kymatousa TAU-MAC 1615</name>
    <dbReference type="NCBI Taxonomy" id="2364775"/>
    <lineage>
        <taxon>Bacteria</taxon>
        <taxon>Bacillati</taxon>
        <taxon>Cyanobacteriota</taxon>
        <taxon>Cyanophyceae</taxon>
        <taxon>Nodosilineales</taxon>
        <taxon>Cymatolegaceae</taxon>
        <taxon>Leptothoe</taxon>
        <taxon>Leptothoe kymatousa</taxon>
    </lineage>
</organism>
<name>A0ABS5Y6U1_9CYAN</name>
<dbReference type="InterPro" id="IPR001173">
    <property type="entry name" value="Glyco_trans_2-like"/>
</dbReference>
<evidence type="ECO:0000313" key="3">
    <source>
        <dbReference type="Proteomes" id="UP001196661"/>
    </source>
</evidence>
<dbReference type="PANTHER" id="PTHR22916">
    <property type="entry name" value="GLYCOSYLTRANSFERASE"/>
    <property type="match status" value="1"/>
</dbReference>
<comment type="caution">
    <text evidence="2">The sequence shown here is derived from an EMBL/GenBank/DDBJ whole genome shotgun (WGS) entry which is preliminary data.</text>
</comment>
<accession>A0ABS5Y6U1</accession>
<dbReference type="PANTHER" id="PTHR22916:SF3">
    <property type="entry name" value="UDP-GLCNAC:BETAGAL BETA-1,3-N-ACETYLGLUCOSAMINYLTRANSFERASE-LIKE PROTEIN 1"/>
    <property type="match status" value="1"/>
</dbReference>
<reference evidence="2 3" key="1">
    <citation type="journal article" date="2021" name="Mar. Drugs">
        <title>Genome Reduction and Secondary Metabolism of the Marine Sponge-Associated Cyanobacterium Leptothoe.</title>
        <authorList>
            <person name="Konstantinou D."/>
            <person name="Popin R.V."/>
            <person name="Fewer D.P."/>
            <person name="Sivonen K."/>
            <person name="Gkelis S."/>
        </authorList>
    </citation>
    <scope>NUCLEOTIDE SEQUENCE [LARGE SCALE GENOMIC DNA]</scope>
    <source>
        <strain evidence="2 3">TAU-MAC 1615</strain>
    </source>
</reference>
<gene>
    <name evidence="2" type="ORF">IXB28_14855</name>
</gene>
<dbReference type="Pfam" id="PF00535">
    <property type="entry name" value="Glycos_transf_2"/>
    <property type="match status" value="1"/>
</dbReference>
<dbReference type="EMBL" id="JADOER010000013">
    <property type="protein sequence ID" value="MBT9313491.1"/>
    <property type="molecule type" value="Genomic_DNA"/>
</dbReference>
<dbReference type="CDD" id="cd00761">
    <property type="entry name" value="Glyco_tranf_GTA_type"/>
    <property type="match status" value="1"/>
</dbReference>
<dbReference type="RefSeq" id="WP_215619380.1">
    <property type="nucleotide sequence ID" value="NZ_JADOER010000013.1"/>
</dbReference>
<keyword evidence="3" id="KW-1185">Reference proteome</keyword>